<reference evidence="2" key="2">
    <citation type="submission" date="2024-04" db="UniProtKB">
        <authorList>
            <consortium name="Ensembl"/>
        </authorList>
    </citation>
    <scope>IDENTIFICATION</scope>
</reference>
<reference evidence="2" key="1">
    <citation type="submission" date="2006-01" db="EMBL/GenBank/DDBJ databases">
        <authorList>
            <person name="Lindblad-Toh K."/>
            <person name="Mauceli E."/>
            <person name="Grabherr M."/>
            <person name="Chang J.L."/>
            <person name="Lander E.S."/>
        </authorList>
    </citation>
    <scope>NUCLEOTIDE SEQUENCE [LARGE SCALE GENOMIC DNA]</scope>
</reference>
<evidence type="ECO:0000313" key="2">
    <source>
        <dbReference type="Ensembl" id="ENSGACP00000007548.1"/>
    </source>
</evidence>
<dbReference type="Ensembl" id="ENSGACT00000007567.1">
    <property type="protein sequence ID" value="ENSGACP00000007548.1"/>
    <property type="gene ID" value="ENSGACG00000005721.1"/>
</dbReference>
<keyword evidence="1" id="KW-1133">Transmembrane helix</keyword>
<proteinExistence type="predicted"/>
<feature type="transmembrane region" description="Helical" evidence="1">
    <location>
        <begin position="45"/>
        <end position="64"/>
    </location>
</feature>
<accession>G3NQD2</accession>
<keyword evidence="1" id="KW-0812">Transmembrane</keyword>
<dbReference type="AlphaFoldDB" id="G3NQD2"/>
<dbReference type="Bgee" id="ENSGACG00000005721">
    <property type="expression patterns" value="Expressed in diencephalon and 9 other cell types or tissues"/>
</dbReference>
<sequence>MQHQTSDSITGLFLWPMRIYNLHSSSSGDSCFDGRRRRGRRSPCVVMETVLFVFCSLAASPTIIRAKHDDLLLCANIVPRFEPFLDSL</sequence>
<keyword evidence="1" id="KW-0472">Membrane</keyword>
<evidence type="ECO:0000256" key="1">
    <source>
        <dbReference type="SAM" id="Phobius"/>
    </source>
</evidence>
<name>G3NQD2_GASAC</name>
<dbReference type="InParanoid" id="G3NQD2"/>
<protein>
    <submittedName>
        <fullName evidence="2">Uncharacterized protein</fullName>
    </submittedName>
</protein>
<organism evidence="2">
    <name type="scientific">Gasterosteus aculeatus</name>
    <name type="common">Three-spined stickleback</name>
    <dbReference type="NCBI Taxonomy" id="69293"/>
    <lineage>
        <taxon>Eukaryota</taxon>
        <taxon>Metazoa</taxon>
        <taxon>Chordata</taxon>
        <taxon>Craniata</taxon>
        <taxon>Vertebrata</taxon>
        <taxon>Euteleostomi</taxon>
        <taxon>Actinopterygii</taxon>
        <taxon>Neopterygii</taxon>
        <taxon>Teleostei</taxon>
        <taxon>Neoteleostei</taxon>
        <taxon>Acanthomorphata</taxon>
        <taxon>Eupercaria</taxon>
        <taxon>Perciformes</taxon>
        <taxon>Cottioidei</taxon>
        <taxon>Gasterosteales</taxon>
        <taxon>Gasterosteidae</taxon>
        <taxon>Gasterosteus</taxon>
    </lineage>
</organism>
<dbReference type="STRING" id="69293.ENSGACP00000007548"/>